<dbReference type="OrthoDB" id="10260712at2759"/>
<reference evidence="4 5" key="1">
    <citation type="submission" date="2013-11" db="EMBL/GenBank/DDBJ databases">
        <title>Genome sequencing of Stegodyphus mimosarum.</title>
        <authorList>
            <person name="Bechsgaard J."/>
        </authorList>
    </citation>
    <scope>NUCLEOTIDE SEQUENCE [LARGE SCALE GENOMIC DNA]</scope>
</reference>
<dbReference type="STRING" id="407821.A0A087U6N6"/>
<dbReference type="Gene3D" id="3.40.50.10900">
    <property type="entry name" value="PAC-like subunit"/>
    <property type="match status" value="1"/>
</dbReference>
<dbReference type="GO" id="GO:0043248">
    <property type="term" value="P:proteasome assembly"/>
    <property type="evidence" value="ECO:0007669"/>
    <property type="project" value="TreeGrafter"/>
</dbReference>
<keyword evidence="5" id="KW-1185">Reference proteome</keyword>
<comment type="similarity">
    <text evidence="3">Belongs to the PSMG2 family.</text>
</comment>
<dbReference type="Pfam" id="PF09754">
    <property type="entry name" value="PAC2"/>
    <property type="match status" value="1"/>
</dbReference>
<evidence type="ECO:0000313" key="4">
    <source>
        <dbReference type="EMBL" id="KFM73025.1"/>
    </source>
</evidence>
<dbReference type="PIRSF" id="PIRSF010044">
    <property type="entry name" value="UCP010044"/>
    <property type="match status" value="1"/>
</dbReference>
<dbReference type="InterPro" id="IPR038389">
    <property type="entry name" value="PSMG2_sf"/>
</dbReference>
<sequence>MEFIYWDRNGPHCFDDYSLILPSVAVGNVGQLAVDLLLNNLKVEHLGYIHHPSILPIAGADPFDPGRKKLATSCELYECKEKKLVIIQQRSPIIRSKVCEYQAFLTAFIKEHKFKKTVLLSSSFSQFFTVDDLRGIPMHYLCSVNIEDEEIFKDLSWKIFSLPKNVNSVETSKIPGGGIANTLLDESRQENIPLIVLILVCSEGYNYPEAFQMISNLNNWLHLKEADHTNDMWKMPISWALPYGSNAPHTIY</sequence>
<evidence type="ECO:0000313" key="5">
    <source>
        <dbReference type="Proteomes" id="UP000054359"/>
    </source>
</evidence>
<gene>
    <name evidence="4" type="ORF">X975_16556</name>
</gene>
<dbReference type="Proteomes" id="UP000054359">
    <property type="component" value="Unassembled WGS sequence"/>
</dbReference>
<protein>
    <recommendedName>
        <fullName evidence="1">Proteasome assembly chaperone 2</fullName>
    </recommendedName>
</protein>
<organism evidence="4 5">
    <name type="scientific">Stegodyphus mimosarum</name>
    <name type="common">African social velvet spider</name>
    <dbReference type="NCBI Taxonomy" id="407821"/>
    <lineage>
        <taxon>Eukaryota</taxon>
        <taxon>Metazoa</taxon>
        <taxon>Ecdysozoa</taxon>
        <taxon>Arthropoda</taxon>
        <taxon>Chelicerata</taxon>
        <taxon>Arachnida</taxon>
        <taxon>Araneae</taxon>
        <taxon>Araneomorphae</taxon>
        <taxon>Entelegynae</taxon>
        <taxon>Eresoidea</taxon>
        <taxon>Eresidae</taxon>
        <taxon>Stegodyphus</taxon>
    </lineage>
</organism>
<dbReference type="EMBL" id="KK118464">
    <property type="protein sequence ID" value="KFM73025.1"/>
    <property type="molecule type" value="Genomic_DNA"/>
</dbReference>
<dbReference type="GO" id="GO:0005829">
    <property type="term" value="C:cytosol"/>
    <property type="evidence" value="ECO:0007669"/>
    <property type="project" value="TreeGrafter"/>
</dbReference>
<dbReference type="PANTHER" id="PTHR12970">
    <property type="entry name" value="PROTEASOME ASSEMBLY CHAPERONE 2"/>
    <property type="match status" value="1"/>
</dbReference>
<evidence type="ECO:0000256" key="1">
    <source>
        <dbReference type="ARBA" id="ARBA00019186"/>
    </source>
</evidence>
<dbReference type="AlphaFoldDB" id="A0A087U6N6"/>
<dbReference type="GO" id="GO:0000502">
    <property type="term" value="C:proteasome complex"/>
    <property type="evidence" value="ECO:0007669"/>
    <property type="project" value="UniProtKB-KW"/>
</dbReference>
<feature type="non-terminal residue" evidence="4">
    <location>
        <position position="252"/>
    </location>
</feature>
<dbReference type="PANTHER" id="PTHR12970:SF1">
    <property type="entry name" value="PROTEASOME ASSEMBLY CHAPERONE 2"/>
    <property type="match status" value="1"/>
</dbReference>
<dbReference type="InterPro" id="IPR016562">
    <property type="entry name" value="Proteasome_assmbl_chp_2_euk"/>
</dbReference>
<dbReference type="GO" id="GO:0005634">
    <property type="term" value="C:nucleus"/>
    <property type="evidence" value="ECO:0007669"/>
    <property type="project" value="TreeGrafter"/>
</dbReference>
<dbReference type="OMA" id="WKEHTGE"/>
<evidence type="ECO:0000256" key="2">
    <source>
        <dbReference type="ARBA" id="ARBA00023186"/>
    </source>
</evidence>
<accession>A0A087U6N6</accession>
<name>A0A087U6N6_STEMI</name>
<dbReference type="InterPro" id="IPR019151">
    <property type="entry name" value="Proteasome_assmbl_chaperone_2"/>
</dbReference>
<keyword evidence="2" id="KW-0143">Chaperone</keyword>
<evidence type="ECO:0000256" key="3">
    <source>
        <dbReference type="ARBA" id="ARBA00025745"/>
    </source>
</evidence>
<proteinExistence type="inferred from homology"/>
<keyword evidence="4" id="KW-0647">Proteasome</keyword>